<accession>A0ABW9H068</accession>
<sequence>MKKRILGLALAAGAIGGLGMAKRDLVEAIVKLERPQAELFTKYEGAGAYAYIMKNQSKSEDLFLDWIDYKGWKKADQVGEGYFFINDDQETLILNREAFLGGRYLVFRASRPVDA</sequence>
<evidence type="ECO:0000313" key="1">
    <source>
        <dbReference type="EMBL" id="MFM9414252.1"/>
    </source>
</evidence>
<comment type="caution">
    <text evidence="1">The sequence shown here is derived from an EMBL/GenBank/DDBJ whole genome shotgun (WGS) entry which is preliminary data.</text>
</comment>
<dbReference type="Proteomes" id="UP001631949">
    <property type="component" value="Unassembled WGS sequence"/>
</dbReference>
<reference evidence="1 2" key="1">
    <citation type="journal article" date="2016" name="Int. J. Syst. Evol. Microbiol.">
        <title>Peptococcus simiae sp. nov., isolated from rhesus macaque faeces and emended description of the genus Peptococcus.</title>
        <authorList>
            <person name="Shkoporov A.N."/>
            <person name="Efimov B.A."/>
            <person name="Kondova I."/>
            <person name="Ouwerling B."/>
            <person name="Chaplin A.V."/>
            <person name="Shcherbakova V.A."/>
            <person name="Langermans J.A.M."/>
        </authorList>
    </citation>
    <scope>NUCLEOTIDE SEQUENCE [LARGE SCALE GENOMIC DNA]</scope>
    <source>
        <strain evidence="1 2">M108</strain>
    </source>
</reference>
<gene>
    <name evidence="1" type="ORF">ACKQTC_07710</name>
</gene>
<keyword evidence="2" id="KW-1185">Reference proteome</keyword>
<organism evidence="1 2">
    <name type="scientific">Peptococcus simiae</name>
    <dbReference type="NCBI Taxonomy" id="1643805"/>
    <lineage>
        <taxon>Bacteria</taxon>
        <taxon>Bacillati</taxon>
        <taxon>Bacillota</taxon>
        <taxon>Clostridia</taxon>
        <taxon>Eubacteriales</taxon>
        <taxon>Peptococcaceae</taxon>
        <taxon>Peptococcus</taxon>
    </lineage>
</organism>
<evidence type="ECO:0000313" key="2">
    <source>
        <dbReference type="Proteomes" id="UP001631949"/>
    </source>
</evidence>
<dbReference type="EMBL" id="JBJUVG010000012">
    <property type="protein sequence ID" value="MFM9414252.1"/>
    <property type="molecule type" value="Genomic_DNA"/>
</dbReference>
<name>A0ABW9H068_9FIRM</name>
<protein>
    <submittedName>
        <fullName evidence="1">Uncharacterized protein</fullName>
    </submittedName>
</protein>
<dbReference type="RefSeq" id="WP_408977867.1">
    <property type="nucleotide sequence ID" value="NZ_JBJUVG010000012.1"/>
</dbReference>
<proteinExistence type="predicted"/>